<organism evidence="1 2">
    <name type="scientific">Peronospora matthiolae</name>
    <dbReference type="NCBI Taxonomy" id="2874970"/>
    <lineage>
        <taxon>Eukaryota</taxon>
        <taxon>Sar</taxon>
        <taxon>Stramenopiles</taxon>
        <taxon>Oomycota</taxon>
        <taxon>Peronosporomycetes</taxon>
        <taxon>Peronosporales</taxon>
        <taxon>Peronosporaceae</taxon>
        <taxon>Peronospora</taxon>
    </lineage>
</organism>
<reference evidence="1" key="1">
    <citation type="submission" date="2024-01" db="EMBL/GenBank/DDBJ databases">
        <authorList>
            <person name="Webb A."/>
        </authorList>
    </citation>
    <scope>NUCLEOTIDE SEQUENCE</scope>
    <source>
        <strain evidence="1">Pm1</strain>
    </source>
</reference>
<evidence type="ECO:0000313" key="1">
    <source>
        <dbReference type="EMBL" id="CAK7928151.1"/>
    </source>
</evidence>
<protein>
    <submittedName>
        <fullName evidence="1">Uncharacterized protein</fullName>
    </submittedName>
</protein>
<dbReference type="EMBL" id="CAKLBY020000119">
    <property type="protein sequence ID" value="CAK7928151.1"/>
    <property type="molecule type" value="Genomic_DNA"/>
</dbReference>
<comment type="caution">
    <text evidence="1">The sequence shown here is derived from an EMBL/GenBank/DDBJ whole genome shotgun (WGS) entry which is preliminary data.</text>
</comment>
<dbReference type="Proteomes" id="UP001162060">
    <property type="component" value="Unassembled WGS sequence"/>
</dbReference>
<proteinExistence type="predicted"/>
<name>A0AAV1U284_9STRA</name>
<evidence type="ECO:0000313" key="2">
    <source>
        <dbReference type="Proteomes" id="UP001162060"/>
    </source>
</evidence>
<accession>A0AAV1U284</accession>
<sequence>MGTDVEELVKPLLSESMAIAGEVGIRLPKQTRFDRNVKPVENPTVDTPVRENEMMETADIETANRKTAFSDTAIMETATQPFFQWSGPHKYKGEFESGMWKFKRTMAFWKHDKDNKVIDAPKLGKLLEAKMKASGSKHVEPDEVIITMLLSFSPLDVVKLLKLLREIEGMEGKADALHRRLLVIFKEHLGVVSYAWMESEYLPEDLFKVDRLDGTTIDYDETPVFLSEWLWYIGKYSETHLHLFRVDHAVKLLFKAKGLNT</sequence>
<gene>
    <name evidence="1" type="ORF">PM001_LOCUS13301</name>
</gene>
<dbReference type="AlphaFoldDB" id="A0AAV1U284"/>